<proteinExistence type="predicted"/>
<dbReference type="Proteomes" id="UP000011096">
    <property type="component" value="Unassembled WGS sequence"/>
</dbReference>
<gene>
    <name evidence="2" type="ORF">CGGC5_v015754</name>
</gene>
<accession>A0A7J6IH19</accession>
<dbReference type="RefSeq" id="XP_066007098.1">
    <property type="nucleotide sequence ID" value="XM_066153313.1"/>
</dbReference>
<dbReference type="InParanoid" id="A0A7J6IH19"/>
<evidence type="ECO:0000313" key="3">
    <source>
        <dbReference type="Proteomes" id="UP000011096"/>
    </source>
</evidence>
<dbReference type="OrthoDB" id="10268284at2759"/>
<comment type="caution">
    <text evidence="2">The sequence shown here is derived from an EMBL/GenBank/DDBJ whole genome shotgun (WGS) entry which is preliminary data.</text>
</comment>
<feature type="region of interest" description="Disordered" evidence="1">
    <location>
        <begin position="1"/>
        <end position="25"/>
    </location>
</feature>
<name>A0A7J6IH19_COLFN</name>
<reference evidence="2 3" key="1">
    <citation type="submission" date="2012-08" db="EMBL/GenBank/DDBJ databases">
        <authorList>
            <person name="Gan P.H.P."/>
            <person name="Ikeda K."/>
            <person name="Irieda H."/>
            <person name="Narusaka M."/>
            <person name="O'Connell R.J."/>
            <person name="Narusaka Y."/>
            <person name="Takano Y."/>
            <person name="Kubo Y."/>
            <person name="Shirasu K."/>
        </authorList>
    </citation>
    <scope>NUCLEOTIDE SEQUENCE [LARGE SCALE GENOMIC DNA]</scope>
    <source>
        <strain evidence="2 3">Nara gc5</strain>
    </source>
</reference>
<evidence type="ECO:0000313" key="2">
    <source>
        <dbReference type="EMBL" id="KAF4474726.1"/>
    </source>
</evidence>
<dbReference type="AlphaFoldDB" id="A0A7J6IH19"/>
<keyword evidence="3" id="KW-1185">Reference proteome</keyword>
<organism evidence="2 3">
    <name type="scientific">Colletotrichum fructicola (strain Nara gc5)</name>
    <name type="common">Anthracnose fungus</name>
    <name type="synonym">Colletotrichum gloeosporioides (strain Nara gc5)</name>
    <dbReference type="NCBI Taxonomy" id="1213859"/>
    <lineage>
        <taxon>Eukaryota</taxon>
        <taxon>Fungi</taxon>
        <taxon>Dikarya</taxon>
        <taxon>Ascomycota</taxon>
        <taxon>Pezizomycotina</taxon>
        <taxon>Sordariomycetes</taxon>
        <taxon>Hypocreomycetidae</taxon>
        <taxon>Glomerellales</taxon>
        <taxon>Glomerellaceae</taxon>
        <taxon>Colletotrichum</taxon>
        <taxon>Colletotrichum gloeosporioides species complex</taxon>
    </lineage>
</organism>
<sequence>MGPLKRKVSDGGGGVEPRDWKKTQYSCREEPDKVAVWAWVLQLREQTMGEPPRMGPITVFDIASPHGGPTV</sequence>
<feature type="compositionally biased region" description="Basic and acidic residues" evidence="1">
    <location>
        <begin position="16"/>
        <end position="25"/>
    </location>
</feature>
<protein>
    <submittedName>
        <fullName evidence="2">Uncharacterized protein</fullName>
    </submittedName>
</protein>
<dbReference type="EMBL" id="ANPB02000010">
    <property type="protein sequence ID" value="KAF4474726.1"/>
    <property type="molecule type" value="Genomic_DNA"/>
</dbReference>
<dbReference type="GeneID" id="90980432"/>
<feature type="region of interest" description="Disordered" evidence="1">
    <location>
        <begin position="50"/>
        <end position="71"/>
    </location>
</feature>
<reference evidence="2 3" key="2">
    <citation type="submission" date="2020-04" db="EMBL/GenBank/DDBJ databases">
        <title>Genome sequencing and assembly of multiple isolates from the Colletotrichum gloeosporioides species complex.</title>
        <authorList>
            <person name="Gan P."/>
            <person name="Shirasu K."/>
        </authorList>
    </citation>
    <scope>NUCLEOTIDE SEQUENCE [LARGE SCALE GENOMIC DNA]</scope>
    <source>
        <strain evidence="2 3">Nara gc5</strain>
    </source>
</reference>
<evidence type="ECO:0000256" key="1">
    <source>
        <dbReference type="SAM" id="MobiDB-lite"/>
    </source>
</evidence>